<dbReference type="InterPro" id="IPR025709">
    <property type="entry name" value="Leu_tRNA-synth_edit"/>
</dbReference>
<evidence type="ECO:0000256" key="10">
    <source>
        <dbReference type="RuleBase" id="RU363039"/>
    </source>
</evidence>
<dbReference type="HAMAP" id="MF_00049_B">
    <property type="entry name" value="Leu_tRNA_synth_B"/>
    <property type="match status" value="1"/>
</dbReference>
<dbReference type="InterPro" id="IPR015413">
    <property type="entry name" value="Methionyl/Leucyl_tRNA_Synth"/>
</dbReference>
<feature type="domain" description="Methionyl/Valyl/Leucyl/Isoleucyl-tRNA synthetase anticodon-binding" evidence="11">
    <location>
        <begin position="784"/>
        <end position="893"/>
    </location>
</feature>
<dbReference type="FunFam" id="1.10.730.10:FF:000011">
    <property type="entry name" value="Leucine--tRNA ligase chloroplastic/mitochondrial"/>
    <property type="match status" value="1"/>
</dbReference>
<proteinExistence type="inferred from homology"/>
<keyword evidence="2 9" id="KW-0963">Cytoplasm</keyword>
<dbReference type="RefSeq" id="WP_217790861.1">
    <property type="nucleotide sequence ID" value="NZ_JAHSPG010000003.1"/>
</dbReference>
<keyword evidence="7 9" id="KW-0030">Aminoacyl-tRNA synthetase</keyword>
<keyword evidence="5 9" id="KW-0067">ATP-binding</keyword>
<dbReference type="PANTHER" id="PTHR43740">
    <property type="entry name" value="LEUCYL-TRNA SYNTHETASE"/>
    <property type="match status" value="1"/>
</dbReference>
<dbReference type="EMBL" id="JAHSPG010000003">
    <property type="protein sequence ID" value="MBV4357249.1"/>
    <property type="molecule type" value="Genomic_DNA"/>
</dbReference>
<evidence type="ECO:0000313" key="15">
    <source>
        <dbReference type="Proteomes" id="UP000812270"/>
    </source>
</evidence>
<accession>A0A9E2S9Q0</accession>
<evidence type="ECO:0000256" key="5">
    <source>
        <dbReference type="ARBA" id="ARBA00022840"/>
    </source>
</evidence>
<evidence type="ECO:0000256" key="3">
    <source>
        <dbReference type="ARBA" id="ARBA00022598"/>
    </source>
</evidence>
<dbReference type="Pfam" id="PF09334">
    <property type="entry name" value="tRNA-synt_1g"/>
    <property type="match status" value="1"/>
</dbReference>
<reference evidence="14" key="1">
    <citation type="submission" date="2021-06" db="EMBL/GenBank/DDBJ databases">
        <authorList>
            <person name="Huq M.A."/>
        </authorList>
    </citation>
    <scope>NUCLEOTIDE SEQUENCE</scope>
    <source>
        <strain evidence="14">MAH-26</strain>
    </source>
</reference>
<dbReference type="Pfam" id="PF13603">
    <property type="entry name" value="tRNA-synt_1_2"/>
    <property type="match status" value="1"/>
</dbReference>
<keyword evidence="4 9" id="KW-0547">Nucleotide-binding</keyword>
<dbReference type="GO" id="GO:0004823">
    <property type="term" value="F:leucine-tRNA ligase activity"/>
    <property type="evidence" value="ECO:0007669"/>
    <property type="project" value="UniProtKB-UniRule"/>
</dbReference>
<dbReference type="FunFam" id="3.40.50.620:FF:000056">
    <property type="entry name" value="Leucine--tRNA ligase"/>
    <property type="match status" value="1"/>
</dbReference>
<evidence type="ECO:0000256" key="4">
    <source>
        <dbReference type="ARBA" id="ARBA00022741"/>
    </source>
</evidence>
<comment type="caution">
    <text evidence="14">The sequence shown here is derived from an EMBL/GenBank/DDBJ whole genome shotgun (WGS) entry which is preliminary data.</text>
</comment>
<evidence type="ECO:0000256" key="6">
    <source>
        <dbReference type="ARBA" id="ARBA00022917"/>
    </source>
</evidence>
<comment type="catalytic activity">
    <reaction evidence="8 9">
        <text>tRNA(Leu) + L-leucine + ATP = L-leucyl-tRNA(Leu) + AMP + diphosphate</text>
        <dbReference type="Rhea" id="RHEA:11688"/>
        <dbReference type="Rhea" id="RHEA-COMP:9613"/>
        <dbReference type="Rhea" id="RHEA-COMP:9622"/>
        <dbReference type="ChEBI" id="CHEBI:30616"/>
        <dbReference type="ChEBI" id="CHEBI:33019"/>
        <dbReference type="ChEBI" id="CHEBI:57427"/>
        <dbReference type="ChEBI" id="CHEBI:78442"/>
        <dbReference type="ChEBI" id="CHEBI:78494"/>
        <dbReference type="ChEBI" id="CHEBI:456215"/>
        <dbReference type="EC" id="6.1.1.4"/>
    </reaction>
</comment>
<feature type="binding site" evidence="9">
    <location>
        <position position="708"/>
    </location>
    <ligand>
        <name>ATP</name>
        <dbReference type="ChEBI" id="CHEBI:30616"/>
    </ligand>
</feature>
<feature type="domain" description="Methionyl/Leucyl tRNA synthetase" evidence="12">
    <location>
        <begin position="38"/>
        <end position="175"/>
    </location>
</feature>
<keyword evidence="3 9" id="KW-0436">Ligase</keyword>
<keyword evidence="6 9" id="KW-0648">Protein biosynthesis</keyword>
<comment type="subcellular location">
    <subcellularLocation>
        <location evidence="9">Cytoplasm</location>
    </subcellularLocation>
</comment>
<feature type="domain" description="Leucyl-tRNA synthetase editing" evidence="13">
    <location>
        <begin position="277"/>
        <end position="466"/>
    </location>
</feature>
<evidence type="ECO:0000256" key="1">
    <source>
        <dbReference type="ARBA" id="ARBA00005594"/>
    </source>
</evidence>
<dbReference type="GO" id="GO:0005829">
    <property type="term" value="C:cytosol"/>
    <property type="evidence" value="ECO:0007669"/>
    <property type="project" value="TreeGrafter"/>
</dbReference>
<evidence type="ECO:0000256" key="2">
    <source>
        <dbReference type="ARBA" id="ARBA00022490"/>
    </source>
</evidence>
<dbReference type="EC" id="6.1.1.4" evidence="9"/>
<protein>
    <recommendedName>
        <fullName evidence="9">Leucine--tRNA ligase</fullName>
        <ecNumber evidence="9">6.1.1.4</ecNumber>
    </recommendedName>
    <alternativeName>
        <fullName evidence="9">Leucyl-tRNA synthetase</fullName>
        <shortName evidence="9">LeuRS</shortName>
    </alternativeName>
</protein>
<dbReference type="InterPro" id="IPR002302">
    <property type="entry name" value="Leu-tRNA-ligase"/>
</dbReference>
<evidence type="ECO:0000259" key="13">
    <source>
        <dbReference type="Pfam" id="PF13603"/>
    </source>
</evidence>
<dbReference type="GO" id="GO:0002161">
    <property type="term" value="F:aminoacyl-tRNA deacylase activity"/>
    <property type="evidence" value="ECO:0007669"/>
    <property type="project" value="InterPro"/>
</dbReference>
<dbReference type="CDD" id="cd07958">
    <property type="entry name" value="Anticodon_Ia_Leu_BEm"/>
    <property type="match status" value="1"/>
</dbReference>
<name>A0A9E2S9Q0_9BACT</name>
<comment type="similarity">
    <text evidence="1 9 10">Belongs to the class-I aminoacyl-tRNA synthetase family.</text>
</comment>
<dbReference type="PROSITE" id="PS00178">
    <property type="entry name" value="AA_TRNA_LIGASE_I"/>
    <property type="match status" value="1"/>
</dbReference>
<feature type="short sequence motif" description="'KMSKS' region" evidence="9">
    <location>
        <begin position="705"/>
        <end position="709"/>
    </location>
</feature>
<organism evidence="14 15">
    <name type="scientific">Pinibacter aurantiacus</name>
    <dbReference type="NCBI Taxonomy" id="2851599"/>
    <lineage>
        <taxon>Bacteria</taxon>
        <taxon>Pseudomonadati</taxon>
        <taxon>Bacteroidota</taxon>
        <taxon>Chitinophagia</taxon>
        <taxon>Chitinophagales</taxon>
        <taxon>Chitinophagaceae</taxon>
        <taxon>Pinibacter</taxon>
    </lineage>
</organism>
<evidence type="ECO:0000256" key="8">
    <source>
        <dbReference type="ARBA" id="ARBA00047469"/>
    </source>
</evidence>
<dbReference type="NCBIfam" id="TIGR00396">
    <property type="entry name" value="leuS_bact"/>
    <property type="match status" value="1"/>
</dbReference>
<evidence type="ECO:0000256" key="7">
    <source>
        <dbReference type="ARBA" id="ARBA00023146"/>
    </source>
</evidence>
<sequence length="931" mass="106618">MEYDFRRIEKDWQKKWIDAKVYKVSNDTTKPKYYVLDMFPYPSGAGLHVGHPLGYIASDIFSRYKRLKGYNVLHPMGYDAFGLPAEQYAIEHGIHPAVSTDQNIKNFRSQLDNIGFCYDWDREVKTSDSNYYKWTQWIFLQLFKSWYNRKTQKAESIDGLIKIFETEGNGNNVCPGDKSISFSAEEWKAFDEKRREDILMEYRLSFCGYGEVNWCEALGTVLANDEVVNGVSERGGYPVVKKKLRQWYLRITEYADRLLTGLDKIEFSEAMKEMQTNWIGKSYGAEITFNIVNGESSIVNGASIDDSRLTVYTTRPDTIFGVDFMVIAPEHDLIEKITSADQKQAVEEYVTYVKSRSDRERQAEKKITGAFTGAYAVNPFNGKQIPIWISEYVLIGYGTGAIMAVPCGDERDFKFAQHFNIPITNIIGSHFDGIEANATKDALLENSDFLNGVKMRDAMDIVITKLEEMSIGKRQTNYRMRDAAFSRQRYWGEPFPIVWKDGIAHPLPENELPVLLPEMDKIKNGPEGEGPLANLTEWKNYNGGVREVNTMPGYAGSSWYFLRYMDPENNQEFCSRKASDYWGQVDLYIGGTEHAVGHLLYSRMWTKVLFDLGLIGHEEPYKKLVNQGMIQGSSRFVYRVHGSNKFVSHGLKGEYQVDAIHVDVNIVDGVELDTEAFKQWKNAEFGDAEFILEGDKYICGVEVEKMSKSKFNTVNPDYLVDKYGADTFRMYEMFLGPVEMSKPWDTKGIEGVHRFLRKFWRLFVDENKGLIVTNDAPTDAEWKVLYKAAKKIEEDTEKFSFNTAVSTFMIAVNELGDLKCHKKAILEKLLIALTPYAPHIAEELWHMIGNEGYILDAGYPPIEIKYLVETAKAYPVAINGKTRTELTIALDATQQQVEEMVMADDIVKKWLEGKAPKKVIYVKNKMINVVM</sequence>
<evidence type="ECO:0000259" key="11">
    <source>
        <dbReference type="Pfam" id="PF08264"/>
    </source>
</evidence>
<dbReference type="InterPro" id="IPR001412">
    <property type="entry name" value="aa-tRNA-synth_I_CS"/>
</dbReference>
<dbReference type="AlphaFoldDB" id="A0A9E2S9Q0"/>
<evidence type="ECO:0000313" key="14">
    <source>
        <dbReference type="EMBL" id="MBV4357249.1"/>
    </source>
</evidence>
<evidence type="ECO:0000259" key="12">
    <source>
        <dbReference type="Pfam" id="PF09334"/>
    </source>
</evidence>
<dbReference type="Pfam" id="PF08264">
    <property type="entry name" value="Anticodon_1"/>
    <property type="match status" value="1"/>
</dbReference>
<dbReference type="GO" id="GO:0005524">
    <property type="term" value="F:ATP binding"/>
    <property type="evidence" value="ECO:0007669"/>
    <property type="project" value="UniProtKB-UniRule"/>
</dbReference>
<dbReference type="FunFam" id="3.40.50.620:FF:000060">
    <property type="entry name" value="Leucine--tRNA ligase"/>
    <property type="match status" value="1"/>
</dbReference>
<dbReference type="GO" id="GO:0006429">
    <property type="term" value="P:leucyl-tRNA aminoacylation"/>
    <property type="evidence" value="ECO:0007669"/>
    <property type="project" value="UniProtKB-UniRule"/>
</dbReference>
<gene>
    <name evidence="9 14" type="primary">leuS</name>
    <name evidence="14" type="ORF">KTO63_08840</name>
</gene>
<dbReference type="Proteomes" id="UP000812270">
    <property type="component" value="Unassembled WGS sequence"/>
</dbReference>
<keyword evidence="15" id="KW-1185">Reference proteome</keyword>
<dbReference type="PANTHER" id="PTHR43740:SF2">
    <property type="entry name" value="LEUCINE--TRNA LIGASE, MITOCHONDRIAL"/>
    <property type="match status" value="1"/>
</dbReference>
<comment type="caution">
    <text evidence="9">Lacks conserved residue(s) required for the propagation of feature annotation.</text>
</comment>
<evidence type="ECO:0000256" key="9">
    <source>
        <dbReference type="HAMAP-Rule" id="MF_00049"/>
    </source>
</evidence>
<dbReference type="InterPro" id="IPR013155">
    <property type="entry name" value="M/V/L/I-tRNA-synth_anticd-bd"/>
</dbReference>